<evidence type="ECO:0000313" key="6">
    <source>
        <dbReference type="Proteomes" id="UP000218711"/>
    </source>
</evidence>
<comment type="similarity">
    <text evidence="1">Belongs to the glycosyl hydrolase 13 family.</text>
</comment>
<dbReference type="FunFam" id="3.20.20.80:FF:000064">
    <property type="entry name" value="Oligo-1,6-glucosidase"/>
    <property type="match status" value="1"/>
</dbReference>
<comment type="caution">
    <text evidence="5">The sequence shown here is derived from an EMBL/GenBank/DDBJ whole genome shotgun (WGS) entry which is preliminary data.</text>
</comment>
<reference evidence="5 6" key="1">
    <citation type="submission" date="2014-12" db="EMBL/GenBank/DDBJ databases">
        <title>Draft genome sequences of 10 type strains of Lactococcus.</title>
        <authorList>
            <person name="Sun Z."/>
            <person name="Zhong Z."/>
            <person name="Liu W."/>
            <person name="Zhang W."/>
            <person name="Zhang H."/>
        </authorList>
    </citation>
    <scope>NUCLEOTIDE SEQUENCE [LARGE SCALE GENOMIC DNA]</scope>
    <source>
        <strain evidence="5 6">DSM 21502</strain>
    </source>
</reference>
<keyword evidence="3" id="KW-0326">Glycosidase</keyword>
<evidence type="ECO:0000256" key="2">
    <source>
        <dbReference type="ARBA" id="ARBA00022801"/>
    </source>
</evidence>
<dbReference type="Proteomes" id="UP000218711">
    <property type="component" value="Unassembled WGS sequence"/>
</dbReference>
<evidence type="ECO:0000313" key="5">
    <source>
        <dbReference type="EMBL" id="PCS20610.1"/>
    </source>
</evidence>
<feature type="domain" description="Glycosyl hydrolase family 13 catalytic" evidence="4">
    <location>
        <begin position="12"/>
        <end position="107"/>
    </location>
</feature>
<sequence>MKNWWKKAVIYQVYPRSFKDSNDDGVGDINGITEQLDYLKKLGIDAIWLSPLYQSPMVDNGYDISDYYKIDPLFGKMSDFDELLEKAKNIGLRLIMDLVVNHTSNQHL</sequence>
<dbReference type="InterPro" id="IPR017853">
    <property type="entry name" value="GH"/>
</dbReference>
<dbReference type="GO" id="GO:0004556">
    <property type="term" value="F:alpha-amylase activity"/>
    <property type="evidence" value="ECO:0007669"/>
    <property type="project" value="TreeGrafter"/>
</dbReference>
<evidence type="ECO:0000259" key="4">
    <source>
        <dbReference type="Pfam" id="PF00128"/>
    </source>
</evidence>
<dbReference type="Pfam" id="PF00128">
    <property type="entry name" value="Alpha-amylase"/>
    <property type="match status" value="1"/>
</dbReference>
<organism evidence="5 6">
    <name type="scientific">Lactococcus cremoris subsp. tructae</name>
    <dbReference type="NCBI Taxonomy" id="542833"/>
    <lineage>
        <taxon>Bacteria</taxon>
        <taxon>Bacillati</taxon>
        <taxon>Bacillota</taxon>
        <taxon>Bacilli</taxon>
        <taxon>Lactobacillales</taxon>
        <taxon>Streptococcaceae</taxon>
        <taxon>Lactococcus</taxon>
    </lineage>
</organism>
<keyword evidence="2" id="KW-0378">Hydrolase</keyword>
<gene>
    <name evidence="5" type="ORF">RU92_GL000258</name>
</gene>
<dbReference type="Gene3D" id="3.20.20.80">
    <property type="entry name" value="Glycosidases"/>
    <property type="match status" value="1"/>
</dbReference>
<evidence type="ECO:0000256" key="3">
    <source>
        <dbReference type="ARBA" id="ARBA00023295"/>
    </source>
</evidence>
<dbReference type="SUPFAM" id="SSF51445">
    <property type="entry name" value="(Trans)glycosidases"/>
    <property type="match status" value="1"/>
</dbReference>
<evidence type="ECO:0000256" key="1">
    <source>
        <dbReference type="ARBA" id="ARBA00008061"/>
    </source>
</evidence>
<dbReference type="AlphaFoldDB" id="A0A2A5SXE2"/>
<proteinExistence type="inferred from homology"/>
<name>A0A2A5SXE2_LACLC</name>
<dbReference type="PANTHER" id="PTHR10357:SF179">
    <property type="entry name" value="NEUTRAL AND BASIC AMINO ACID TRANSPORT PROTEIN RBAT"/>
    <property type="match status" value="1"/>
</dbReference>
<protein>
    <recommendedName>
        <fullName evidence="4">Glycosyl hydrolase family 13 catalytic domain-containing protein</fullName>
    </recommendedName>
</protein>
<accession>A0A2A5SXE2</accession>
<dbReference type="PANTHER" id="PTHR10357">
    <property type="entry name" value="ALPHA-AMYLASE FAMILY MEMBER"/>
    <property type="match status" value="1"/>
</dbReference>
<dbReference type="EMBL" id="JXKC01000001">
    <property type="protein sequence ID" value="PCS20610.1"/>
    <property type="molecule type" value="Genomic_DNA"/>
</dbReference>
<dbReference type="GO" id="GO:0009313">
    <property type="term" value="P:oligosaccharide catabolic process"/>
    <property type="evidence" value="ECO:0007669"/>
    <property type="project" value="TreeGrafter"/>
</dbReference>
<dbReference type="InterPro" id="IPR006047">
    <property type="entry name" value="GH13_cat_dom"/>
</dbReference>